<feature type="binding site" evidence="8">
    <location>
        <begin position="13"/>
        <end position="15"/>
    </location>
    <ligand>
        <name>GTP</name>
        <dbReference type="ChEBI" id="CHEBI:37565"/>
    </ligand>
</feature>
<evidence type="ECO:0000256" key="2">
    <source>
        <dbReference type="ARBA" id="ARBA00022679"/>
    </source>
</evidence>
<comment type="catalytic activity">
    <reaction evidence="8">
        <text>Mo-molybdopterin + GTP + H(+) = Mo-molybdopterin guanine dinucleotide + diphosphate</text>
        <dbReference type="Rhea" id="RHEA:34243"/>
        <dbReference type="ChEBI" id="CHEBI:15378"/>
        <dbReference type="ChEBI" id="CHEBI:33019"/>
        <dbReference type="ChEBI" id="CHEBI:37565"/>
        <dbReference type="ChEBI" id="CHEBI:71302"/>
        <dbReference type="ChEBI" id="CHEBI:71310"/>
        <dbReference type="EC" id="2.7.7.77"/>
    </reaction>
</comment>
<protein>
    <recommendedName>
        <fullName evidence="8">Probable molybdenum cofactor guanylyltransferase</fullName>
        <shortName evidence="8">MoCo guanylyltransferase</shortName>
        <ecNumber evidence="8">2.7.7.77</ecNumber>
    </recommendedName>
    <alternativeName>
        <fullName evidence="8">GTP:molybdopterin guanylyltransferase</fullName>
    </alternativeName>
    <alternativeName>
        <fullName evidence="8">Mo-MPT guanylyltransferase</fullName>
    </alternativeName>
    <alternativeName>
        <fullName evidence="8">Molybdopterin guanylyltransferase</fullName>
    </alternativeName>
    <alternativeName>
        <fullName evidence="8">Molybdopterin-guanine dinucleotide synthase</fullName>
        <shortName evidence="8">MGD synthase</shortName>
    </alternativeName>
</protein>
<gene>
    <name evidence="8" type="primary">mobA</name>
    <name evidence="10" type="ORF">SAMN04488087_1762</name>
</gene>
<dbReference type="InterPro" id="IPR029044">
    <property type="entry name" value="Nucleotide-diphossugar_trans"/>
</dbReference>
<evidence type="ECO:0000256" key="8">
    <source>
        <dbReference type="HAMAP-Rule" id="MF_00316"/>
    </source>
</evidence>
<proteinExistence type="inferred from homology"/>
<dbReference type="GO" id="GO:0005525">
    <property type="term" value="F:GTP binding"/>
    <property type="evidence" value="ECO:0007669"/>
    <property type="project" value="UniProtKB-UniRule"/>
</dbReference>
<keyword evidence="4 8" id="KW-0547">Nucleotide-binding</keyword>
<dbReference type="Pfam" id="PF12804">
    <property type="entry name" value="NTP_transf_3"/>
    <property type="match status" value="1"/>
</dbReference>
<keyword evidence="10" id="KW-0548">Nucleotidyltransferase</keyword>
<feature type="binding site" evidence="8">
    <location>
        <position position="74"/>
    </location>
    <ligand>
        <name>GTP</name>
        <dbReference type="ChEBI" id="CHEBI:37565"/>
    </ligand>
</feature>
<comment type="function">
    <text evidence="8">Transfers a GMP moiety from GTP to Mo-molybdopterin (Mo-MPT) cofactor (Moco or molybdenum cofactor) to form Mo-molybdopterin guanine dinucleotide (Mo-MGD) cofactor.</text>
</comment>
<keyword evidence="3 8" id="KW-0479">Metal-binding</keyword>
<dbReference type="PANTHER" id="PTHR19136:SF81">
    <property type="entry name" value="MOLYBDENUM COFACTOR GUANYLYLTRANSFERASE"/>
    <property type="match status" value="1"/>
</dbReference>
<evidence type="ECO:0000256" key="5">
    <source>
        <dbReference type="ARBA" id="ARBA00022842"/>
    </source>
</evidence>
<dbReference type="Gene3D" id="3.90.550.10">
    <property type="entry name" value="Spore Coat Polysaccharide Biosynthesis Protein SpsA, Chain A"/>
    <property type="match status" value="1"/>
</dbReference>
<evidence type="ECO:0000256" key="3">
    <source>
        <dbReference type="ARBA" id="ARBA00022723"/>
    </source>
</evidence>
<reference evidence="11" key="1">
    <citation type="submission" date="2016-11" db="EMBL/GenBank/DDBJ databases">
        <authorList>
            <person name="Varghese N."/>
            <person name="Submissions S."/>
        </authorList>
    </citation>
    <scope>NUCLEOTIDE SEQUENCE [LARGE SCALE GENOMIC DNA]</scope>
    <source>
        <strain evidence="11">DSM 22212</strain>
    </source>
</reference>
<dbReference type="Proteomes" id="UP000185812">
    <property type="component" value="Unassembled WGS sequence"/>
</dbReference>
<keyword evidence="7 8" id="KW-0501">Molybdenum cofactor biosynthesis</keyword>
<dbReference type="OrthoDB" id="9788394at2"/>
<evidence type="ECO:0000259" key="9">
    <source>
        <dbReference type="Pfam" id="PF12804"/>
    </source>
</evidence>
<comment type="subcellular location">
    <subcellularLocation>
        <location evidence="8">Cytoplasm</location>
    </subcellularLocation>
</comment>
<keyword evidence="11" id="KW-1185">Reference proteome</keyword>
<dbReference type="SUPFAM" id="SSF53448">
    <property type="entry name" value="Nucleotide-diphospho-sugar transferases"/>
    <property type="match status" value="1"/>
</dbReference>
<comment type="caution">
    <text evidence="8">Lacks conserved residue(s) required for the propagation of feature annotation.</text>
</comment>
<feature type="binding site" evidence="8">
    <location>
        <position position="103"/>
    </location>
    <ligand>
        <name>Mg(2+)</name>
        <dbReference type="ChEBI" id="CHEBI:18420"/>
    </ligand>
</feature>
<dbReference type="CDD" id="cd02503">
    <property type="entry name" value="MobA"/>
    <property type="match status" value="1"/>
</dbReference>
<comment type="similarity">
    <text evidence="8">Belongs to the MobA family.</text>
</comment>
<organism evidence="10 11">
    <name type="scientific">Rhodothermus profundi</name>
    <dbReference type="NCBI Taxonomy" id="633813"/>
    <lineage>
        <taxon>Bacteria</taxon>
        <taxon>Pseudomonadati</taxon>
        <taxon>Rhodothermota</taxon>
        <taxon>Rhodothermia</taxon>
        <taxon>Rhodothermales</taxon>
        <taxon>Rhodothermaceae</taxon>
        <taxon>Rhodothermus</taxon>
    </lineage>
</organism>
<dbReference type="GO" id="GO:0005737">
    <property type="term" value="C:cytoplasm"/>
    <property type="evidence" value="ECO:0007669"/>
    <property type="project" value="UniProtKB-SubCell"/>
</dbReference>
<evidence type="ECO:0000313" key="10">
    <source>
        <dbReference type="EMBL" id="SHK70030.1"/>
    </source>
</evidence>
<accession>A0A1M6ULM0</accession>
<dbReference type="EMBL" id="FRAU01000005">
    <property type="protein sequence ID" value="SHK70030.1"/>
    <property type="molecule type" value="Genomic_DNA"/>
</dbReference>
<keyword evidence="1 8" id="KW-0963">Cytoplasm</keyword>
<dbReference type="STRING" id="633813.SAMN04488087_1762"/>
<name>A0A1M6ULM0_9BACT</name>
<keyword evidence="2 8" id="KW-0808">Transferase</keyword>
<evidence type="ECO:0000256" key="7">
    <source>
        <dbReference type="ARBA" id="ARBA00023150"/>
    </source>
</evidence>
<dbReference type="AlphaFoldDB" id="A0A1M6ULM0"/>
<dbReference type="RefSeq" id="WP_072715594.1">
    <property type="nucleotide sequence ID" value="NZ_FRAU01000005.1"/>
</dbReference>
<sequence>MPPLNTDLTALLLAGGRSRRFGTDKARAEVNGRPMLQRVYDVARRFTPHVLLSVRADGDFYFDLVPPAVPRLLDPVPDAGPLAGLVAGLRTARTPWLLALACDLPFLTKEALQPLLEARTADVTAVVPITSDGYRQPLCALYHVAAVRPVAEAQLTAGCYALQTLLDRLRLAILSLPDASLRNVNVPDDLRLGGIGPE</sequence>
<feature type="binding site" evidence="8">
    <location>
        <position position="103"/>
    </location>
    <ligand>
        <name>GTP</name>
        <dbReference type="ChEBI" id="CHEBI:37565"/>
    </ligand>
</feature>
<keyword evidence="6 8" id="KW-0342">GTP-binding</keyword>
<dbReference type="InterPro" id="IPR013482">
    <property type="entry name" value="Molybde_CF_guanTrfase"/>
</dbReference>
<dbReference type="GO" id="GO:0046872">
    <property type="term" value="F:metal ion binding"/>
    <property type="evidence" value="ECO:0007669"/>
    <property type="project" value="UniProtKB-KW"/>
</dbReference>
<feature type="domain" description="MobA-like NTP transferase" evidence="9">
    <location>
        <begin position="10"/>
        <end position="159"/>
    </location>
</feature>
<dbReference type="InterPro" id="IPR025877">
    <property type="entry name" value="MobA-like_NTP_Trfase"/>
</dbReference>
<feature type="binding site" evidence="8">
    <location>
        <position position="25"/>
    </location>
    <ligand>
        <name>GTP</name>
        <dbReference type="ChEBI" id="CHEBI:37565"/>
    </ligand>
</feature>
<evidence type="ECO:0000256" key="6">
    <source>
        <dbReference type="ARBA" id="ARBA00023134"/>
    </source>
</evidence>
<evidence type="ECO:0000256" key="1">
    <source>
        <dbReference type="ARBA" id="ARBA00022490"/>
    </source>
</evidence>
<comment type="cofactor">
    <cofactor evidence="8">
        <name>Mg(2+)</name>
        <dbReference type="ChEBI" id="CHEBI:18420"/>
    </cofactor>
</comment>
<dbReference type="EC" id="2.7.7.77" evidence="8"/>
<keyword evidence="5 8" id="KW-0460">Magnesium</keyword>
<dbReference type="GO" id="GO:0006777">
    <property type="term" value="P:Mo-molybdopterin cofactor biosynthetic process"/>
    <property type="evidence" value="ECO:0007669"/>
    <property type="project" value="UniProtKB-KW"/>
</dbReference>
<dbReference type="GO" id="GO:0061603">
    <property type="term" value="F:molybdenum cofactor guanylyltransferase activity"/>
    <property type="evidence" value="ECO:0007669"/>
    <property type="project" value="UniProtKB-EC"/>
</dbReference>
<comment type="domain">
    <text evidence="8">The N-terminal domain determines nucleotide recognition and specific binding, while the C-terminal domain determines the specific binding to the target protein.</text>
</comment>
<dbReference type="PANTHER" id="PTHR19136">
    <property type="entry name" value="MOLYBDENUM COFACTOR GUANYLYLTRANSFERASE"/>
    <property type="match status" value="1"/>
</dbReference>
<evidence type="ECO:0000313" key="11">
    <source>
        <dbReference type="Proteomes" id="UP000185812"/>
    </source>
</evidence>
<evidence type="ECO:0000256" key="4">
    <source>
        <dbReference type="ARBA" id="ARBA00022741"/>
    </source>
</evidence>
<dbReference type="HAMAP" id="MF_00316">
    <property type="entry name" value="MobA"/>
    <property type="match status" value="1"/>
</dbReference>